<keyword evidence="1" id="KW-0328">Glycosyltransferase</keyword>
<dbReference type="GO" id="GO:0046872">
    <property type="term" value="F:metal ion binding"/>
    <property type="evidence" value="ECO:0007669"/>
    <property type="project" value="UniProtKB-KW"/>
</dbReference>
<dbReference type="Gene3D" id="3.40.30.10">
    <property type="entry name" value="Glutaredoxin"/>
    <property type="match status" value="1"/>
</dbReference>
<evidence type="ECO:0000259" key="7">
    <source>
        <dbReference type="Pfam" id="PF01702"/>
    </source>
</evidence>
<accession>A0A2P6TQN3</accession>
<keyword evidence="6" id="KW-0732">Signal</keyword>
<dbReference type="GO" id="GO:0006400">
    <property type="term" value="P:tRNA modification"/>
    <property type="evidence" value="ECO:0007669"/>
    <property type="project" value="InterPro"/>
</dbReference>
<dbReference type="NCBIfam" id="TIGR00449">
    <property type="entry name" value="tgt_general"/>
    <property type="match status" value="1"/>
</dbReference>
<dbReference type="CDD" id="cd02961">
    <property type="entry name" value="PDI_a_family"/>
    <property type="match status" value="1"/>
</dbReference>
<dbReference type="SUPFAM" id="SSF51713">
    <property type="entry name" value="tRNA-guanine transglycosylase"/>
    <property type="match status" value="1"/>
</dbReference>
<reference evidence="8 9" key="1">
    <citation type="journal article" date="2018" name="Plant J.">
        <title>Genome sequences of Chlorella sorokiniana UTEX 1602 and Micractinium conductrix SAG 241.80: implications to maltose excretion by a green alga.</title>
        <authorList>
            <person name="Arriola M.B."/>
            <person name="Velmurugan N."/>
            <person name="Zhang Y."/>
            <person name="Plunkett M.H."/>
            <person name="Hondzo H."/>
            <person name="Barney B.M."/>
        </authorList>
    </citation>
    <scope>NUCLEOTIDE SEQUENCE [LARGE SCALE GENOMIC DNA]</scope>
    <source>
        <strain evidence="9">UTEX 1602</strain>
    </source>
</reference>
<keyword evidence="4" id="KW-0479">Metal-binding</keyword>
<dbReference type="AlphaFoldDB" id="A0A2P6TQN3"/>
<feature type="domain" description="tRNA-guanine(15) transglycosylase-like" evidence="7">
    <location>
        <begin position="320"/>
        <end position="689"/>
    </location>
</feature>
<dbReference type="EMBL" id="LHPG02000009">
    <property type="protein sequence ID" value="PRW56346.1"/>
    <property type="molecule type" value="Genomic_DNA"/>
</dbReference>
<sequence>MLRRGRLLLHLASALAVWASCTLATPSHGQRLRQLDGGVVSLTDLNFDDQLANGKPWMVTLNAHYCQLTRELEHAFDKLAGKLHPDVSVGKIDGAVERGLLSRFQLRNLHAVYHINGTETRQYCEGHACEGSRLQTNQLVKFAQEGWRTQPPRTGCTSPVSRCGKAVGSITRLPAKFKSTYLHLHNDLQYSDLTLFAGLLAVPVVVGLSFICMLDARCEMQISQAALRSAARLQLQGRLARAAPRPAIRGCCTSASSTETADAAPERDARAQQQAQQQAPARKRRKIDPMTPPPPASEFPAWEPRDFFRFELLHTSKKSGARVGRIHTPHGIIDTPGFVAVGTNAALKAVDGPWADAEGQQLMFCNTYHLLLHPGADVVAAAGGLHAFMNRQRPLITDSGGFQVFSLAYGTVHEEVNSLKRGTGKSKHKLEHNLVAKIAEEGVTFRSYRDGTKMLLTPESSVQAQKQLGADIIIPLDELPPYHTEQSVLEASLQRSHRWMARSLKTHLADIRQQAMYGVVHGGLSLELRQRSIDYLTSLPFDGFAVGGSMGKNRADLFWLLEQIMPRLHERSSGKPVHILGIADPASIPQLVTYGCDTFDSCYPTRVGRHGTMLTKDGPLRVVSGQYKTAFRPPVEGCTCHTCRTHSLAYLHHLAKAREPLLASLLAIHNLHHMNGLMAQLRQQILDDQI</sequence>
<dbReference type="STRING" id="3076.A0A2P6TQN3"/>
<feature type="chain" id="PRO_5015146608" evidence="6">
    <location>
        <begin position="25"/>
        <end position="690"/>
    </location>
</feature>
<gene>
    <name evidence="8" type="ORF">C2E21_5223</name>
</gene>
<dbReference type="Proteomes" id="UP000239899">
    <property type="component" value="Unassembled WGS sequence"/>
</dbReference>
<dbReference type="InterPro" id="IPR004803">
    <property type="entry name" value="TGT"/>
</dbReference>
<evidence type="ECO:0000256" key="1">
    <source>
        <dbReference type="ARBA" id="ARBA00022676"/>
    </source>
</evidence>
<dbReference type="OrthoDB" id="10249838at2759"/>
<feature type="compositionally biased region" description="Low complexity" evidence="5">
    <location>
        <begin position="271"/>
        <end position="280"/>
    </location>
</feature>
<dbReference type="PROSITE" id="PS51257">
    <property type="entry name" value="PROKAR_LIPOPROTEIN"/>
    <property type="match status" value="1"/>
</dbReference>
<dbReference type="GO" id="GO:0008479">
    <property type="term" value="F:tRNA-guanosine(34) queuine transglycosylase activity"/>
    <property type="evidence" value="ECO:0007669"/>
    <property type="project" value="InterPro"/>
</dbReference>
<evidence type="ECO:0000313" key="9">
    <source>
        <dbReference type="Proteomes" id="UP000239899"/>
    </source>
</evidence>
<dbReference type="Gene3D" id="3.20.20.105">
    <property type="entry name" value="Queuine tRNA-ribosyltransferase-like"/>
    <property type="match status" value="1"/>
</dbReference>
<dbReference type="PANTHER" id="PTHR43468">
    <property type="match status" value="1"/>
</dbReference>
<keyword evidence="9" id="KW-1185">Reference proteome</keyword>
<feature type="region of interest" description="Disordered" evidence="5">
    <location>
        <begin position="254"/>
        <end position="301"/>
    </location>
</feature>
<dbReference type="SUPFAM" id="SSF52833">
    <property type="entry name" value="Thioredoxin-like"/>
    <property type="match status" value="1"/>
</dbReference>
<dbReference type="NCBIfam" id="TIGR00430">
    <property type="entry name" value="Q_tRNA_tgt"/>
    <property type="match status" value="1"/>
</dbReference>
<evidence type="ECO:0000256" key="4">
    <source>
        <dbReference type="ARBA" id="ARBA00022723"/>
    </source>
</evidence>
<proteinExistence type="predicted"/>
<evidence type="ECO:0000256" key="5">
    <source>
        <dbReference type="SAM" id="MobiDB-lite"/>
    </source>
</evidence>
<evidence type="ECO:0000256" key="2">
    <source>
        <dbReference type="ARBA" id="ARBA00022679"/>
    </source>
</evidence>
<organism evidence="8 9">
    <name type="scientific">Chlorella sorokiniana</name>
    <name type="common">Freshwater green alga</name>
    <dbReference type="NCBI Taxonomy" id="3076"/>
    <lineage>
        <taxon>Eukaryota</taxon>
        <taxon>Viridiplantae</taxon>
        <taxon>Chlorophyta</taxon>
        <taxon>core chlorophytes</taxon>
        <taxon>Trebouxiophyceae</taxon>
        <taxon>Chlorellales</taxon>
        <taxon>Chlorellaceae</taxon>
        <taxon>Chlorella clade</taxon>
        <taxon>Chlorella</taxon>
    </lineage>
</organism>
<feature type="compositionally biased region" description="Low complexity" evidence="5">
    <location>
        <begin position="254"/>
        <end position="263"/>
    </location>
</feature>
<dbReference type="InterPro" id="IPR002616">
    <property type="entry name" value="tRNA_ribo_trans-like"/>
</dbReference>
<dbReference type="Pfam" id="PF01702">
    <property type="entry name" value="TGT"/>
    <property type="match status" value="1"/>
</dbReference>
<dbReference type="PANTHER" id="PTHR43468:SF1">
    <property type="entry name" value="TRNA-GUANOSINE(34) QUEUINE TRANSGLYCOSYLASE"/>
    <property type="match status" value="1"/>
</dbReference>
<dbReference type="InterPro" id="IPR036249">
    <property type="entry name" value="Thioredoxin-like_sf"/>
</dbReference>
<keyword evidence="2" id="KW-0808">Transferase</keyword>
<evidence type="ECO:0000256" key="3">
    <source>
        <dbReference type="ARBA" id="ARBA00022694"/>
    </source>
</evidence>
<protein>
    <submittedName>
        <fullName evidence="8">Queuine tRNA-ribosyltransferase</fullName>
    </submittedName>
</protein>
<dbReference type="InterPro" id="IPR036511">
    <property type="entry name" value="TGT-like_sf"/>
</dbReference>
<comment type="caution">
    <text evidence="8">The sequence shown here is derived from an EMBL/GenBank/DDBJ whole genome shotgun (WGS) entry which is preliminary data.</text>
</comment>
<feature type="signal peptide" evidence="6">
    <location>
        <begin position="1"/>
        <end position="24"/>
    </location>
</feature>
<name>A0A2P6TQN3_CHLSO</name>
<evidence type="ECO:0000313" key="8">
    <source>
        <dbReference type="EMBL" id="PRW56346.1"/>
    </source>
</evidence>
<keyword evidence="3" id="KW-0819">tRNA processing</keyword>
<evidence type="ECO:0000256" key="6">
    <source>
        <dbReference type="SAM" id="SignalP"/>
    </source>
</evidence>